<protein>
    <submittedName>
        <fullName evidence="2">Uncharacterized protein</fullName>
    </submittedName>
</protein>
<gene>
    <name evidence="2" type="ORF">TrRE_jg214</name>
</gene>
<proteinExistence type="predicted"/>
<evidence type="ECO:0000256" key="1">
    <source>
        <dbReference type="SAM" id="MobiDB-lite"/>
    </source>
</evidence>
<dbReference type="Proteomes" id="UP001165082">
    <property type="component" value="Unassembled WGS sequence"/>
</dbReference>
<dbReference type="AlphaFoldDB" id="A0A9W7G2A4"/>
<comment type="caution">
    <text evidence="2">The sequence shown here is derived from an EMBL/GenBank/DDBJ whole genome shotgun (WGS) entry which is preliminary data.</text>
</comment>
<dbReference type="EMBL" id="BRXZ01008728">
    <property type="protein sequence ID" value="GMI30125.1"/>
    <property type="molecule type" value="Genomic_DNA"/>
</dbReference>
<accession>A0A9W7G2A4</accession>
<reference evidence="2" key="1">
    <citation type="submission" date="2022-07" db="EMBL/GenBank/DDBJ databases">
        <title>Genome analysis of Parmales, a sister group of diatoms, reveals the evolutionary specialization of diatoms from phago-mixotrophs to photoautotrophs.</title>
        <authorList>
            <person name="Ban H."/>
            <person name="Sato S."/>
            <person name="Yoshikawa S."/>
            <person name="Kazumasa Y."/>
            <person name="Nakamura Y."/>
            <person name="Ichinomiya M."/>
            <person name="Saitoh K."/>
            <person name="Sato N."/>
            <person name="Blanc-Mathieu R."/>
            <person name="Endo H."/>
            <person name="Kuwata A."/>
            <person name="Ogata H."/>
        </authorList>
    </citation>
    <scope>NUCLEOTIDE SEQUENCE</scope>
</reference>
<organism evidence="2 3">
    <name type="scientific">Triparma retinervis</name>
    <dbReference type="NCBI Taxonomy" id="2557542"/>
    <lineage>
        <taxon>Eukaryota</taxon>
        <taxon>Sar</taxon>
        <taxon>Stramenopiles</taxon>
        <taxon>Ochrophyta</taxon>
        <taxon>Bolidophyceae</taxon>
        <taxon>Parmales</taxon>
        <taxon>Triparmaceae</taxon>
        <taxon>Triparma</taxon>
    </lineage>
</organism>
<sequence>MRNVANSSLRATRGDDNTYDDAGNIEEDTRMFNLHSVSARNTARVPHNPAIYGWLPKATLDHLPDATTSYGISEPMQPYRRTMRTDPNTRLPFFRNETMYTDTFFPRTGENGDHIRGTEALPEMVQLFTTKQSKLMHVVPITDKSAESICSGVEAFIQTYGRPGKIVGDFAMENRS</sequence>
<name>A0A9W7G2A4_9STRA</name>
<feature type="compositionally biased region" description="Polar residues" evidence="1">
    <location>
        <begin position="1"/>
        <end position="10"/>
    </location>
</feature>
<feature type="region of interest" description="Disordered" evidence="1">
    <location>
        <begin position="1"/>
        <end position="21"/>
    </location>
</feature>
<keyword evidence="3" id="KW-1185">Reference proteome</keyword>
<feature type="non-terminal residue" evidence="2">
    <location>
        <position position="176"/>
    </location>
</feature>
<evidence type="ECO:0000313" key="2">
    <source>
        <dbReference type="EMBL" id="GMI30125.1"/>
    </source>
</evidence>
<evidence type="ECO:0000313" key="3">
    <source>
        <dbReference type="Proteomes" id="UP001165082"/>
    </source>
</evidence>